<evidence type="ECO:0000256" key="8">
    <source>
        <dbReference type="PIRNR" id="PIRNR000194"/>
    </source>
</evidence>
<evidence type="ECO:0000256" key="1">
    <source>
        <dbReference type="ARBA" id="ARBA00004903"/>
    </source>
</evidence>
<keyword evidence="5 8" id="KW-0521">NADP</keyword>
<reference evidence="11 12" key="1">
    <citation type="submission" date="2022-12" db="EMBL/GenBank/DDBJ databases">
        <title>Metagenome assembled genome from gulf of manar.</title>
        <authorList>
            <person name="Kohli P."/>
            <person name="Pk S."/>
            <person name="Venkata Ramana C."/>
            <person name="Sasikala C."/>
        </authorList>
    </citation>
    <scope>NUCLEOTIDE SEQUENCE [LARGE SCALE GENOMIC DNA]</scope>
    <source>
        <strain evidence="11">JB008</strain>
    </source>
</reference>
<organism evidence="11 12">
    <name type="scientific">Candidatus Thalassospirochaeta sargassi</name>
    <dbReference type="NCBI Taxonomy" id="3119039"/>
    <lineage>
        <taxon>Bacteria</taxon>
        <taxon>Pseudomonadati</taxon>
        <taxon>Spirochaetota</taxon>
        <taxon>Spirochaetia</taxon>
        <taxon>Spirochaetales</taxon>
        <taxon>Spirochaetaceae</taxon>
        <taxon>Candidatus Thalassospirochaeta</taxon>
    </lineage>
</organism>
<comment type="caution">
    <text evidence="11">The sequence shown here is derived from an EMBL/GenBank/DDBJ whole genome shotgun (WGS) entry which is preliminary data.</text>
</comment>
<evidence type="ECO:0000259" key="10">
    <source>
        <dbReference type="PROSITE" id="PS51330"/>
    </source>
</evidence>
<dbReference type="InterPro" id="IPR024072">
    <property type="entry name" value="DHFR-like_dom_sf"/>
</dbReference>
<dbReference type="GO" id="GO:0050661">
    <property type="term" value="F:NADP binding"/>
    <property type="evidence" value="ECO:0007669"/>
    <property type="project" value="InterPro"/>
</dbReference>
<dbReference type="PANTHER" id="PTHR48069">
    <property type="entry name" value="DIHYDROFOLATE REDUCTASE"/>
    <property type="match status" value="1"/>
</dbReference>
<comment type="catalytic activity">
    <reaction evidence="8">
        <text>(6S)-5,6,7,8-tetrahydrofolate + NADP(+) = 7,8-dihydrofolate + NADPH + H(+)</text>
        <dbReference type="Rhea" id="RHEA:15009"/>
        <dbReference type="ChEBI" id="CHEBI:15378"/>
        <dbReference type="ChEBI" id="CHEBI:57451"/>
        <dbReference type="ChEBI" id="CHEBI:57453"/>
        <dbReference type="ChEBI" id="CHEBI:57783"/>
        <dbReference type="ChEBI" id="CHEBI:58349"/>
        <dbReference type="EC" id="1.5.1.3"/>
    </reaction>
</comment>
<dbReference type="PROSITE" id="PS51330">
    <property type="entry name" value="DHFR_2"/>
    <property type="match status" value="1"/>
</dbReference>
<keyword evidence="6 8" id="KW-0560">Oxidoreductase</keyword>
<dbReference type="Pfam" id="PF00186">
    <property type="entry name" value="DHFR_1"/>
    <property type="match status" value="1"/>
</dbReference>
<dbReference type="GO" id="GO:0004146">
    <property type="term" value="F:dihydrofolate reductase activity"/>
    <property type="evidence" value="ECO:0007669"/>
    <property type="project" value="UniProtKB-EC"/>
</dbReference>
<dbReference type="PRINTS" id="PR00070">
    <property type="entry name" value="DHFR"/>
</dbReference>
<evidence type="ECO:0000256" key="2">
    <source>
        <dbReference type="ARBA" id="ARBA00009539"/>
    </source>
</evidence>
<dbReference type="Proteomes" id="UP001221217">
    <property type="component" value="Unassembled WGS sequence"/>
</dbReference>
<evidence type="ECO:0000313" key="12">
    <source>
        <dbReference type="Proteomes" id="UP001221217"/>
    </source>
</evidence>
<evidence type="ECO:0000313" key="11">
    <source>
        <dbReference type="EMBL" id="MDC7226226.1"/>
    </source>
</evidence>
<dbReference type="InterPro" id="IPR012259">
    <property type="entry name" value="DHFR"/>
</dbReference>
<dbReference type="GO" id="GO:0006730">
    <property type="term" value="P:one-carbon metabolic process"/>
    <property type="evidence" value="ECO:0007669"/>
    <property type="project" value="UniProtKB-KW"/>
</dbReference>
<dbReference type="GO" id="GO:0046452">
    <property type="term" value="P:dihydrofolate metabolic process"/>
    <property type="evidence" value="ECO:0007669"/>
    <property type="project" value="TreeGrafter"/>
</dbReference>
<dbReference type="GO" id="GO:0046655">
    <property type="term" value="P:folic acid metabolic process"/>
    <property type="evidence" value="ECO:0007669"/>
    <property type="project" value="TreeGrafter"/>
</dbReference>
<gene>
    <name evidence="11" type="ORF">PQJ61_05635</name>
</gene>
<dbReference type="InterPro" id="IPR001796">
    <property type="entry name" value="DHFR_dom"/>
</dbReference>
<dbReference type="SUPFAM" id="SSF53597">
    <property type="entry name" value="Dihydrofolate reductase-like"/>
    <property type="match status" value="1"/>
</dbReference>
<protein>
    <recommendedName>
        <fullName evidence="3 8">Dihydrofolate reductase</fullName>
        <ecNumber evidence="3 8">1.5.1.3</ecNumber>
    </recommendedName>
</protein>
<dbReference type="EC" id="1.5.1.3" evidence="3 8"/>
<keyword evidence="4 8" id="KW-0554">One-carbon metabolism</keyword>
<dbReference type="CDD" id="cd00209">
    <property type="entry name" value="DHFR"/>
    <property type="match status" value="1"/>
</dbReference>
<dbReference type="GO" id="GO:0005829">
    <property type="term" value="C:cytosol"/>
    <property type="evidence" value="ECO:0007669"/>
    <property type="project" value="TreeGrafter"/>
</dbReference>
<dbReference type="EMBL" id="JAQQAL010000011">
    <property type="protein sequence ID" value="MDC7226226.1"/>
    <property type="molecule type" value="Genomic_DNA"/>
</dbReference>
<proteinExistence type="inferred from homology"/>
<evidence type="ECO:0000256" key="4">
    <source>
        <dbReference type="ARBA" id="ARBA00022563"/>
    </source>
</evidence>
<dbReference type="GO" id="GO:0046654">
    <property type="term" value="P:tetrahydrofolate biosynthetic process"/>
    <property type="evidence" value="ECO:0007669"/>
    <property type="project" value="InterPro"/>
</dbReference>
<dbReference type="PROSITE" id="PS00075">
    <property type="entry name" value="DHFR_1"/>
    <property type="match status" value="1"/>
</dbReference>
<evidence type="ECO:0000256" key="3">
    <source>
        <dbReference type="ARBA" id="ARBA00012856"/>
    </source>
</evidence>
<name>A0AAJ1IF54_9SPIO</name>
<comment type="function">
    <text evidence="7 8">Key enzyme in folate metabolism. Catalyzes an essential reaction for de novo glycine and purine synthesis, and for DNA precursor synthesis.</text>
</comment>
<evidence type="ECO:0000256" key="6">
    <source>
        <dbReference type="ARBA" id="ARBA00023002"/>
    </source>
</evidence>
<dbReference type="InterPro" id="IPR017925">
    <property type="entry name" value="DHFR_CS"/>
</dbReference>
<dbReference type="PIRSF" id="PIRSF000194">
    <property type="entry name" value="DHFR"/>
    <property type="match status" value="1"/>
</dbReference>
<dbReference type="AlphaFoldDB" id="A0AAJ1IF54"/>
<accession>A0AAJ1IF54</accession>
<comment type="pathway">
    <text evidence="1 8">Cofactor biosynthesis; tetrahydrofolate biosynthesis; 5,6,7,8-tetrahydrofolate from 7,8-dihydrofolate: step 1/1.</text>
</comment>
<dbReference type="PANTHER" id="PTHR48069:SF3">
    <property type="entry name" value="DIHYDROFOLATE REDUCTASE"/>
    <property type="match status" value="1"/>
</dbReference>
<evidence type="ECO:0000256" key="7">
    <source>
        <dbReference type="ARBA" id="ARBA00025067"/>
    </source>
</evidence>
<sequence>MSNYSLIAAVSDNLVIGKDNRMPWHVPEDLKLFKRLTLDNFIIMGRKTFESIGRPLPGRTTIVVTSAHREFSRANSSNNLIAVPSIEAAIETAGRQPEKEIFIAGGASIYAQAIRGASKLYLSRIPGDFEGDTFFPGISNTDWILDSEEDFPGFRLEIYRKK</sequence>
<evidence type="ECO:0000256" key="9">
    <source>
        <dbReference type="RuleBase" id="RU004474"/>
    </source>
</evidence>
<dbReference type="Gene3D" id="3.40.430.10">
    <property type="entry name" value="Dihydrofolate Reductase, subunit A"/>
    <property type="match status" value="1"/>
</dbReference>
<evidence type="ECO:0000256" key="5">
    <source>
        <dbReference type="ARBA" id="ARBA00022857"/>
    </source>
</evidence>
<comment type="similarity">
    <text evidence="2 8 9">Belongs to the dihydrofolate reductase family.</text>
</comment>
<feature type="domain" description="DHFR" evidence="10">
    <location>
        <begin position="3"/>
        <end position="162"/>
    </location>
</feature>